<dbReference type="GO" id="GO:0016787">
    <property type="term" value="F:hydrolase activity"/>
    <property type="evidence" value="ECO:0007669"/>
    <property type="project" value="UniProtKB-KW"/>
</dbReference>
<evidence type="ECO:0000313" key="2">
    <source>
        <dbReference type="Proteomes" id="UP000284178"/>
    </source>
</evidence>
<dbReference type="AlphaFoldDB" id="A0A412FUT7"/>
<gene>
    <name evidence="1" type="ORF">DWY25_12690</name>
</gene>
<comment type="caution">
    <text evidence="1">The sequence shown here is derived from an EMBL/GenBank/DDBJ whole genome shotgun (WGS) entry which is preliminary data.</text>
</comment>
<name>A0A412FUT7_9FIRM</name>
<keyword evidence="2" id="KW-1185">Reference proteome</keyword>
<proteinExistence type="predicted"/>
<dbReference type="InterPro" id="IPR050727">
    <property type="entry name" value="GH43_arabinanases"/>
</dbReference>
<evidence type="ECO:0000313" key="1">
    <source>
        <dbReference type="EMBL" id="RGR71937.1"/>
    </source>
</evidence>
<organism evidence="1 2">
    <name type="scientific">Holdemania filiformis</name>
    <dbReference type="NCBI Taxonomy" id="61171"/>
    <lineage>
        <taxon>Bacteria</taxon>
        <taxon>Bacillati</taxon>
        <taxon>Bacillota</taxon>
        <taxon>Erysipelotrichia</taxon>
        <taxon>Erysipelotrichales</taxon>
        <taxon>Erysipelotrichaceae</taxon>
        <taxon>Holdemania</taxon>
    </lineage>
</organism>
<accession>A0A412FUT7</accession>
<dbReference type="SUPFAM" id="SSF75005">
    <property type="entry name" value="Arabinanase/levansucrase/invertase"/>
    <property type="match status" value="2"/>
</dbReference>
<sequence>MLPAPRDGGFKMEEFWVWCASVIRSDDDGKYYMFSVRWPKTHAMHPSWLLNSEIVRASSDKPEGPYQFEEVILGARGAEYWDGRSVFNPRIKKIGDTYVLYYVGTTHPFPDVKDDEILTEEDPRVIVARSNKRIGIATSKSLTGPWIRQDSPILLPRPDSFDNFFTSNPAPYVEEDNSILLVYKTRTYKKPPYTGTLHGSMQIGVAKAQSYSGPYQQVRDTPVFNRDIISIEDPFVWKENNQYHMIAKDMRGDVCGQKHGGMHAVSDDGIHWEAIKGELSYSRLVLWDDGKQELMGSLERPFLLFENGKPAYAFFGTSNGTQGFTDATDTWTVCIPLKQD</sequence>
<keyword evidence="1" id="KW-0378">Hydrolase</keyword>
<dbReference type="InterPro" id="IPR023296">
    <property type="entry name" value="Glyco_hydro_beta-prop_sf"/>
</dbReference>
<dbReference type="Gene3D" id="2.115.10.20">
    <property type="entry name" value="Glycosyl hydrolase domain, family 43"/>
    <property type="match status" value="1"/>
</dbReference>
<dbReference type="CDD" id="cd08994">
    <property type="entry name" value="GH43_62_32_68_117_130-like"/>
    <property type="match status" value="1"/>
</dbReference>
<dbReference type="EMBL" id="QRUP01000017">
    <property type="protein sequence ID" value="RGR71937.1"/>
    <property type="molecule type" value="Genomic_DNA"/>
</dbReference>
<dbReference type="PANTHER" id="PTHR43301:SF3">
    <property type="entry name" value="ARABINAN ENDO-1,5-ALPHA-L-ARABINOSIDASE A-RELATED"/>
    <property type="match status" value="1"/>
</dbReference>
<reference evidence="1 2" key="1">
    <citation type="submission" date="2018-08" db="EMBL/GenBank/DDBJ databases">
        <title>A genome reference for cultivated species of the human gut microbiota.</title>
        <authorList>
            <person name="Zou Y."/>
            <person name="Xue W."/>
            <person name="Luo G."/>
        </authorList>
    </citation>
    <scope>NUCLEOTIDE SEQUENCE [LARGE SCALE GENOMIC DNA]</scope>
    <source>
        <strain evidence="1 2">AF24-29</strain>
    </source>
</reference>
<dbReference type="Proteomes" id="UP000284178">
    <property type="component" value="Unassembled WGS sequence"/>
</dbReference>
<protein>
    <submittedName>
        <fullName evidence="1">Glycosyl hydrolase family 43</fullName>
    </submittedName>
</protein>
<dbReference type="PANTHER" id="PTHR43301">
    <property type="entry name" value="ARABINAN ENDO-1,5-ALPHA-L-ARABINOSIDASE"/>
    <property type="match status" value="1"/>
</dbReference>